<dbReference type="Proteomes" id="UP000659344">
    <property type="component" value="Unassembled WGS sequence"/>
</dbReference>
<comment type="caution">
    <text evidence="3">The sequence shown here is derived from an EMBL/GenBank/DDBJ whole genome shotgun (WGS) entry which is preliminary data.</text>
</comment>
<name>A0ABQ1YMJ2_9BACL</name>
<gene>
    <name evidence="3" type="ORF">GCM10008013_32350</name>
</gene>
<evidence type="ECO:0000313" key="3">
    <source>
        <dbReference type="EMBL" id="GGH29647.1"/>
    </source>
</evidence>
<sequence>MKLTNQRFSMFKWGKLSKGIVAGLLLATTLQIPAYADSSTGTNVRVAMFLDVGTTYKSTVPAVTLKGDSAWGTGPQRGGLTETWLNFGAGESVRFSVDGYKVKALQSSDWKTVSAAAKALQATADRPVIFALDQSGGTVYQVFTGPYASASEAQSAAKRVAGSISSQLGGQKPVARGNFYYSVGSFGTQADADSLRQSLVSQGIDAVTVLTGAQQYAVWVGGVTNESELSTVKGQLDQSGNNLQLSAVNNTDVALILHRDVTLNLTTPSAVSHYELSGSEAKLMVTGNGDMITQVVERSGRKYRGDFEISSVNGQLALVNELPLEQYLYSVVAAEVPSSWPKESLKAQAVAARSYALYNAASNKFKVAGLVDTTLSQVYTGVDNEVDSVVQAVDSTAGEVIKANGKIVEGIFSSNSGGVTADSTEVWNNVNTTYTSVSSEEDKAAQASLKSWYYVLLPNGTAGYVREDNVVMSGGSTSAGLSKLTVTSSGVNVRPLPLIQSGVDPVAKVNPGDQLVVLAKVDESNTYAWVRGPFSSDQLLKSLKGKTASDPSSPITNLEITQRGPSGRVTEVTANGKVLDVKYPDSLRSALNGLPSTLFDIVATGRYTVQGAGDVKSTGTATSSTTVLSASGAKTWNGGNMVVMDGSGTARIVDQSNQFLFVGRGNGHGLGMSQWGAKGMADAGYDYLQILQHYYQNVNITKD</sequence>
<dbReference type="PANTHER" id="PTHR30032:SF4">
    <property type="entry name" value="AMIDASE ENHANCER"/>
    <property type="match status" value="1"/>
</dbReference>
<dbReference type="PROSITE" id="PS51724">
    <property type="entry name" value="SPOR"/>
    <property type="match status" value="1"/>
</dbReference>
<keyword evidence="1" id="KW-0732">Signal</keyword>
<dbReference type="InterPro" id="IPR013486">
    <property type="entry name" value="SpoIID/LytB"/>
</dbReference>
<dbReference type="EMBL" id="BMFT01000001">
    <property type="protein sequence ID" value="GGH29647.1"/>
    <property type="molecule type" value="Genomic_DNA"/>
</dbReference>
<dbReference type="NCBIfam" id="TIGR02669">
    <property type="entry name" value="SpoIID_LytB"/>
    <property type="match status" value="1"/>
</dbReference>
<dbReference type="Pfam" id="PF08486">
    <property type="entry name" value="SpoIID"/>
    <property type="match status" value="1"/>
</dbReference>
<feature type="signal peptide" evidence="1">
    <location>
        <begin position="1"/>
        <end position="36"/>
    </location>
</feature>
<dbReference type="Gene3D" id="3.30.70.1070">
    <property type="entry name" value="Sporulation related repeat"/>
    <property type="match status" value="1"/>
</dbReference>
<organism evidence="3 4">
    <name type="scientific">Paenibacillus segetis</name>
    <dbReference type="NCBI Taxonomy" id="1325360"/>
    <lineage>
        <taxon>Bacteria</taxon>
        <taxon>Bacillati</taxon>
        <taxon>Bacillota</taxon>
        <taxon>Bacilli</taxon>
        <taxon>Bacillales</taxon>
        <taxon>Paenibacillaceae</taxon>
        <taxon>Paenibacillus</taxon>
    </lineage>
</organism>
<evidence type="ECO:0000313" key="4">
    <source>
        <dbReference type="Proteomes" id="UP000659344"/>
    </source>
</evidence>
<keyword evidence="4" id="KW-1185">Reference proteome</keyword>
<dbReference type="Pfam" id="PF05036">
    <property type="entry name" value="SPOR"/>
    <property type="match status" value="2"/>
</dbReference>
<protein>
    <recommendedName>
        <fullName evidence="2">SPOR domain-containing protein</fullName>
    </recommendedName>
</protein>
<reference evidence="4" key="1">
    <citation type="journal article" date="2019" name="Int. J. Syst. Evol. Microbiol.">
        <title>The Global Catalogue of Microorganisms (GCM) 10K type strain sequencing project: providing services to taxonomists for standard genome sequencing and annotation.</title>
        <authorList>
            <consortium name="The Broad Institute Genomics Platform"/>
            <consortium name="The Broad Institute Genome Sequencing Center for Infectious Disease"/>
            <person name="Wu L."/>
            <person name="Ma J."/>
        </authorList>
    </citation>
    <scope>NUCLEOTIDE SEQUENCE [LARGE SCALE GENOMIC DNA]</scope>
    <source>
        <strain evidence="4">CGMCC 1.12769</strain>
    </source>
</reference>
<dbReference type="InterPro" id="IPR036680">
    <property type="entry name" value="SPOR-like_sf"/>
</dbReference>
<dbReference type="InterPro" id="IPR007730">
    <property type="entry name" value="SPOR-like_dom"/>
</dbReference>
<dbReference type="SUPFAM" id="SSF110997">
    <property type="entry name" value="Sporulation related repeat"/>
    <property type="match status" value="1"/>
</dbReference>
<dbReference type="InterPro" id="IPR051922">
    <property type="entry name" value="Bact_Sporulation_Assoc"/>
</dbReference>
<evidence type="ECO:0000259" key="2">
    <source>
        <dbReference type="PROSITE" id="PS51724"/>
    </source>
</evidence>
<dbReference type="InterPro" id="IPR013693">
    <property type="entry name" value="SpoIID/LytB_N"/>
</dbReference>
<feature type="chain" id="PRO_5046338460" description="SPOR domain-containing protein" evidence="1">
    <location>
        <begin position="37"/>
        <end position="703"/>
    </location>
</feature>
<dbReference type="PANTHER" id="PTHR30032">
    <property type="entry name" value="N-ACETYLMURAMOYL-L-ALANINE AMIDASE-RELATED"/>
    <property type="match status" value="1"/>
</dbReference>
<evidence type="ECO:0000256" key="1">
    <source>
        <dbReference type="SAM" id="SignalP"/>
    </source>
</evidence>
<accession>A0ABQ1YMJ2</accession>
<proteinExistence type="predicted"/>
<feature type="domain" description="SPOR" evidence="2">
    <location>
        <begin position="173"/>
        <end position="252"/>
    </location>
</feature>